<dbReference type="InterPro" id="IPR020578">
    <property type="entry name" value="Aminotrans_V_PyrdxlP_BS"/>
</dbReference>
<name>A0A5C6BL12_9PLAN</name>
<protein>
    <recommendedName>
        <fullName evidence="8">Cysteine desulfurase</fullName>
        <ecNumber evidence="8">2.8.1.7</ecNumber>
    </recommendedName>
</protein>
<dbReference type="EMBL" id="SJPP01000001">
    <property type="protein sequence ID" value="TWU12201.1"/>
    <property type="molecule type" value="Genomic_DNA"/>
</dbReference>
<dbReference type="InterPro" id="IPR015421">
    <property type="entry name" value="PyrdxlP-dep_Trfase_major"/>
</dbReference>
<comment type="similarity">
    <text evidence="3 8">Belongs to the class-V pyridoxal-phosphate-dependent aminotransferase family. Csd subfamily.</text>
</comment>
<dbReference type="Proteomes" id="UP000320735">
    <property type="component" value="Unassembled WGS sequence"/>
</dbReference>
<dbReference type="AlphaFoldDB" id="A0A5C6BL12"/>
<dbReference type="GO" id="GO:0006534">
    <property type="term" value="P:cysteine metabolic process"/>
    <property type="evidence" value="ECO:0007669"/>
    <property type="project" value="UniProtKB-UniRule"/>
</dbReference>
<comment type="cofactor">
    <cofactor evidence="1 7">
        <name>pyridoxal 5'-phosphate</name>
        <dbReference type="ChEBI" id="CHEBI:597326"/>
    </cofactor>
</comment>
<dbReference type="PROSITE" id="PS00595">
    <property type="entry name" value="AA_TRANSFER_CLASS_5"/>
    <property type="match status" value="1"/>
</dbReference>
<dbReference type="EC" id="2.8.1.7" evidence="8"/>
<dbReference type="InterPro" id="IPR015424">
    <property type="entry name" value="PyrdxlP-dep_Trfase"/>
</dbReference>
<keyword evidence="5 8" id="KW-0663">Pyridoxal phosphate</keyword>
<evidence type="ECO:0000313" key="10">
    <source>
        <dbReference type="EMBL" id="TWU12201.1"/>
    </source>
</evidence>
<evidence type="ECO:0000256" key="5">
    <source>
        <dbReference type="ARBA" id="ARBA00022898"/>
    </source>
</evidence>
<dbReference type="PIRSF" id="PIRSF005572">
    <property type="entry name" value="NifS"/>
    <property type="match status" value="1"/>
</dbReference>
<sequence length="417" mass="45071">MTKSALQPTLDVSAVRNDFPILGKPLSEGRPLIYLDNGATTQKPQCVIDKVTECYENYNANVHRGVHTLGDQVTTELENARETVQNLLNAAAVEEVIFTAGTTAAINLVAHGWARKFLSAGDEILVNLMEHHANLVPWQQAAAATGATLKYLPLTPDGRLDLSQLDEVLTEKTKLVAVTGMSNVLGTINPIDELARRAHAVGAVILVDGAQSVPHQPVDVQASDIDFLTFSGHKLYGPTGIGVLYGKAALLNAMDPFLGGGNMIRYVYEDRFEPADLPAKFEAGTLPIAQAIALGTAIDYVTDLGFEAIAAQEHQLTVRAQERLAQIPGLTIFGPAPEHKGSIVSFAVEGLHSHDMGELLDRKGVEIRVGHHCTMPLHDWLQVSSTSRASFAFYNTLEEVDALAEAILYARKVFRLA</sequence>
<accession>A0A5C6BL12</accession>
<evidence type="ECO:0000256" key="3">
    <source>
        <dbReference type="ARBA" id="ARBA00010447"/>
    </source>
</evidence>
<dbReference type="GO" id="GO:0031071">
    <property type="term" value="F:cysteine desulfurase activity"/>
    <property type="evidence" value="ECO:0007669"/>
    <property type="project" value="UniProtKB-UniRule"/>
</dbReference>
<evidence type="ECO:0000256" key="7">
    <source>
        <dbReference type="RuleBase" id="RU004504"/>
    </source>
</evidence>
<keyword evidence="4 8" id="KW-0808">Transferase</keyword>
<evidence type="ECO:0000256" key="1">
    <source>
        <dbReference type="ARBA" id="ARBA00001933"/>
    </source>
</evidence>
<evidence type="ECO:0000259" key="9">
    <source>
        <dbReference type="Pfam" id="PF00266"/>
    </source>
</evidence>
<proteinExistence type="inferred from homology"/>
<dbReference type="InterPro" id="IPR000192">
    <property type="entry name" value="Aminotrans_V_dom"/>
</dbReference>
<dbReference type="RefSeq" id="WP_146369704.1">
    <property type="nucleotide sequence ID" value="NZ_SJPP01000001.1"/>
</dbReference>
<dbReference type="InterPro" id="IPR016454">
    <property type="entry name" value="Cysteine_dSase"/>
</dbReference>
<dbReference type="InterPro" id="IPR015422">
    <property type="entry name" value="PyrdxlP-dep_Trfase_small"/>
</dbReference>
<gene>
    <name evidence="10" type="primary">csd_1</name>
    <name evidence="10" type="ORF">CA54_10190</name>
</gene>
<dbReference type="InterPro" id="IPR010970">
    <property type="entry name" value="Cys_dSase_SufS"/>
</dbReference>
<dbReference type="Gene3D" id="3.40.640.10">
    <property type="entry name" value="Type I PLP-dependent aspartate aminotransferase-like (Major domain)"/>
    <property type="match status" value="1"/>
</dbReference>
<comment type="catalytic activity">
    <reaction evidence="6 8">
        <text>(sulfur carrier)-H + L-cysteine = (sulfur carrier)-SH + L-alanine</text>
        <dbReference type="Rhea" id="RHEA:43892"/>
        <dbReference type="Rhea" id="RHEA-COMP:14737"/>
        <dbReference type="Rhea" id="RHEA-COMP:14739"/>
        <dbReference type="ChEBI" id="CHEBI:29917"/>
        <dbReference type="ChEBI" id="CHEBI:35235"/>
        <dbReference type="ChEBI" id="CHEBI:57972"/>
        <dbReference type="ChEBI" id="CHEBI:64428"/>
        <dbReference type="EC" id="2.8.1.7"/>
    </reaction>
</comment>
<dbReference type="CDD" id="cd06453">
    <property type="entry name" value="SufS_like"/>
    <property type="match status" value="1"/>
</dbReference>
<dbReference type="PANTHER" id="PTHR43586:SF8">
    <property type="entry name" value="CYSTEINE DESULFURASE 1, CHLOROPLASTIC"/>
    <property type="match status" value="1"/>
</dbReference>
<reference evidence="10 11" key="1">
    <citation type="submission" date="2019-02" db="EMBL/GenBank/DDBJ databases">
        <title>Deep-cultivation of Planctomycetes and their phenomic and genomic characterization uncovers novel biology.</title>
        <authorList>
            <person name="Wiegand S."/>
            <person name="Jogler M."/>
            <person name="Boedeker C."/>
            <person name="Pinto D."/>
            <person name="Vollmers J."/>
            <person name="Rivas-Marin E."/>
            <person name="Kohn T."/>
            <person name="Peeters S.H."/>
            <person name="Heuer A."/>
            <person name="Rast P."/>
            <person name="Oberbeckmann S."/>
            <person name="Bunk B."/>
            <person name="Jeske O."/>
            <person name="Meyerdierks A."/>
            <person name="Storesund J.E."/>
            <person name="Kallscheuer N."/>
            <person name="Luecker S."/>
            <person name="Lage O.M."/>
            <person name="Pohl T."/>
            <person name="Merkel B.J."/>
            <person name="Hornburger P."/>
            <person name="Mueller R.-W."/>
            <person name="Bruemmer F."/>
            <person name="Labrenz M."/>
            <person name="Spormann A.M."/>
            <person name="Op Den Camp H."/>
            <person name="Overmann J."/>
            <person name="Amann R."/>
            <person name="Jetten M.S.M."/>
            <person name="Mascher T."/>
            <person name="Medema M.H."/>
            <person name="Devos D.P."/>
            <person name="Kaster A.-K."/>
            <person name="Ovreas L."/>
            <person name="Rohde M."/>
            <person name="Galperin M.Y."/>
            <person name="Jogler C."/>
        </authorList>
    </citation>
    <scope>NUCLEOTIDE SEQUENCE [LARGE SCALE GENOMIC DNA]</scope>
    <source>
        <strain evidence="10 11">CA54</strain>
    </source>
</reference>
<dbReference type="PANTHER" id="PTHR43586">
    <property type="entry name" value="CYSTEINE DESULFURASE"/>
    <property type="match status" value="1"/>
</dbReference>
<dbReference type="OrthoDB" id="9804366at2"/>
<dbReference type="SUPFAM" id="SSF53383">
    <property type="entry name" value="PLP-dependent transferases"/>
    <property type="match status" value="1"/>
</dbReference>
<dbReference type="NCBIfam" id="TIGR01979">
    <property type="entry name" value="sufS"/>
    <property type="match status" value="1"/>
</dbReference>
<feature type="domain" description="Aminotransferase class V" evidence="9">
    <location>
        <begin position="33"/>
        <end position="403"/>
    </location>
</feature>
<comment type="caution">
    <text evidence="10">The sequence shown here is derived from an EMBL/GenBank/DDBJ whole genome shotgun (WGS) entry which is preliminary data.</text>
</comment>
<evidence type="ECO:0000256" key="8">
    <source>
        <dbReference type="RuleBase" id="RU004506"/>
    </source>
</evidence>
<dbReference type="Gene3D" id="3.90.1150.10">
    <property type="entry name" value="Aspartate Aminotransferase, domain 1"/>
    <property type="match status" value="1"/>
</dbReference>
<evidence type="ECO:0000313" key="11">
    <source>
        <dbReference type="Proteomes" id="UP000320735"/>
    </source>
</evidence>
<keyword evidence="11" id="KW-1185">Reference proteome</keyword>
<evidence type="ECO:0000256" key="4">
    <source>
        <dbReference type="ARBA" id="ARBA00022679"/>
    </source>
</evidence>
<organism evidence="10 11">
    <name type="scientific">Symmachiella macrocystis</name>
    <dbReference type="NCBI Taxonomy" id="2527985"/>
    <lineage>
        <taxon>Bacteria</taxon>
        <taxon>Pseudomonadati</taxon>
        <taxon>Planctomycetota</taxon>
        <taxon>Planctomycetia</taxon>
        <taxon>Planctomycetales</taxon>
        <taxon>Planctomycetaceae</taxon>
        <taxon>Symmachiella</taxon>
    </lineage>
</organism>
<dbReference type="GO" id="GO:0030170">
    <property type="term" value="F:pyridoxal phosphate binding"/>
    <property type="evidence" value="ECO:0007669"/>
    <property type="project" value="UniProtKB-UniRule"/>
</dbReference>
<comment type="function">
    <text evidence="2 8">Catalyzes the removal of elemental sulfur and selenium atoms from L-cysteine, L-cystine, L-selenocysteine, and L-selenocystine to produce L-alanine.</text>
</comment>
<evidence type="ECO:0000256" key="2">
    <source>
        <dbReference type="ARBA" id="ARBA00002824"/>
    </source>
</evidence>
<dbReference type="Pfam" id="PF00266">
    <property type="entry name" value="Aminotran_5"/>
    <property type="match status" value="1"/>
</dbReference>
<evidence type="ECO:0000256" key="6">
    <source>
        <dbReference type="ARBA" id="ARBA00050776"/>
    </source>
</evidence>